<protein>
    <recommendedName>
        <fullName evidence="4">Ubiquitin-like protease family profile domain-containing protein</fullName>
    </recommendedName>
</protein>
<dbReference type="AlphaFoldDB" id="A0AAP0H301"/>
<evidence type="ECO:0000313" key="3">
    <source>
        <dbReference type="Proteomes" id="UP001408789"/>
    </source>
</evidence>
<comment type="caution">
    <text evidence="2">The sequence shown here is derived from an EMBL/GenBank/DDBJ whole genome shotgun (WGS) entry which is preliminary data.</text>
</comment>
<evidence type="ECO:0000313" key="2">
    <source>
        <dbReference type="EMBL" id="KAK9070516.1"/>
    </source>
</evidence>
<feature type="region of interest" description="Disordered" evidence="1">
    <location>
        <begin position="523"/>
        <end position="551"/>
    </location>
</feature>
<reference evidence="2 3" key="1">
    <citation type="submission" date="2024-04" db="EMBL/GenBank/DDBJ databases">
        <title>The reference genome of an endangered Asteraceae, Deinandra increscens subsp. villosa, native to the Central Coast of California.</title>
        <authorList>
            <person name="Guilliams M."/>
            <person name="Hasenstab-Lehman K."/>
            <person name="Meyer R."/>
            <person name="Mcevoy S."/>
        </authorList>
    </citation>
    <scope>NUCLEOTIDE SEQUENCE [LARGE SCALE GENOMIC DNA]</scope>
    <source>
        <tissue evidence="2">Leaf</tissue>
    </source>
</reference>
<sequence>MDLISDNLRFSGTFETFIEDFSWDEALIVYSVDDTEVYHIGNQGDSLSSTSSNESTCSFIYDQYSIPKWLEQFSLHEQEVTPPASKPPTVKVSKKDARSVFYFLCNKNSSETIPPEFVLPGDPMCDVDPKPNQIVLSQITPESFHTSPTKKSRKKLKVTWRHGRVRRSGRRRNNGSLSNSPETPHVLESDDPEMSESPVSSSKKRDATVEDVQKSKKRKKHNMDKPDVIELSDSVPKKNDVQNSKKRKKHNMDKAHVIELSDSASKKKGSPDVNDDDFSTDITLTDFLKQRIEPDPSKNAISFWTMEKLKCREIWETKHGGFGKGKFKSLSKVVDDGSEKFSGFDISYLVAEVENDIMKLANVKSNLDHSFYQLKNNFPEAPQLKLLQDKYMEIISSGPINSHPYFPNSPVIGADSNPQHDPVADEQANHSAHELEQSHSSNRSKDQHSEAYSGAANDSSSDDEAEAYAKFCAGDSLHVHSNKYENVSLDDEAQPLQASAHHPEPLNQTHADHHYVHENINEDDQSQDNQGSDKDPKSDNQPFADNQYAPAKVNKAPSIVEEESYPSVVVANASVVETSKFEEEAPAEDTKTDNQASVDNLIAHEKNDKETDDQLLSPATFKVSTDAASPQNQVHDLHNLDIVSVTGGPNWSLCVSQIPIPQDFNEDPNTDNMPESPIEAIPITAVPMIEKVQEVVKTLDSKRINPLRHTTLNDVSMSSCLHSGVQLEAPLSMDETKIWNLLFKPKSLTTDHVFCSPTHVELNKEVMQSLDYDKVVDIEVIRAWVDVLNFQELKRSSASPHRVFCPPNLISPWNLHDFSTDVKEKVESFSANLADYLDRIKINQHLKGVDLLLLPVEDSDSFYLMVFDLTNPSILVIDSFHSKKPLVRLVDSSDYYHKDSAYKMKSLVCAYLQSRSHQMTQRFKSMKISRVPIDWATSSYSIQNRIFLMRHMEKYYGQNKFFQCNFSKHGSQKNSQLNKLRNKYAAAIMLSEINILLPKIKSLLMS</sequence>
<dbReference type="Proteomes" id="UP001408789">
    <property type="component" value="Unassembled WGS sequence"/>
</dbReference>
<feature type="compositionally biased region" description="Polar residues" evidence="1">
    <location>
        <begin position="138"/>
        <end position="147"/>
    </location>
</feature>
<feature type="region of interest" description="Disordered" evidence="1">
    <location>
        <begin position="138"/>
        <end position="276"/>
    </location>
</feature>
<evidence type="ECO:0000256" key="1">
    <source>
        <dbReference type="SAM" id="MobiDB-lite"/>
    </source>
</evidence>
<name>A0AAP0H301_9ASTR</name>
<evidence type="ECO:0008006" key="4">
    <source>
        <dbReference type="Google" id="ProtNLM"/>
    </source>
</evidence>
<feature type="compositionally biased region" description="Basic residues" evidence="1">
    <location>
        <begin position="148"/>
        <end position="173"/>
    </location>
</feature>
<proteinExistence type="predicted"/>
<feature type="region of interest" description="Disordered" evidence="1">
    <location>
        <begin position="406"/>
        <end position="461"/>
    </location>
</feature>
<keyword evidence="3" id="KW-1185">Reference proteome</keyword>
<dbReference type="EMBL" id="JBCNJP010000012">
    <property type="protein sequence ID" value="KAK9070516.1"/>
    <property type="molecule type" value="Genomic_DNA"/>
</dbReference>
<dbReference type="SUPFAM" id="SSF54001">
    <property type="entry name" value="Cysteine proteinases"/>
    <property type="match status" value="1"/>
</dbReference>
<dbReference type="Gene3D" id="3.40.395.10">
    <property type="entry name" value="Adenoviral Proteinase, Chain A"/>
    <property type="match status" value="1"/>
</dbReference>
<feature type="compositionally biased region" description="Basic and acidic residues" evidence="1">
    <location>
        <begin position="427"/>
        <end position="449"/>
    </location>
</feature>
<gene>
    <name evidence="2" type="ORF">SSX86_010918</name>
</gene>
<feature type="compositionally biased region" description="Basic and acidic residues" evidence="1">
    <location>
        <begin position="203"/>
        <end position="214"/>
    </location>
</feature>
<dbReference type="InterPro" id="IPR038765">
    <property type="entry name" value="Papain-like_cys_pep_sf"/>
</dbReference>
<organism evidence="2 3">
    <name type="scientific">Deinandra increscens subsp. villosa</name>
    <dbReference type="NCBI Taxonomy" id="3103831"/>
    <lineage>
        <taxon>Eukaryota</taxon>
        <taxon>Viridiplantae</taxon>
        <taxon>Streptophyta</taxon>
        <taxon>Embryophyta</taxon>
        <taxon>Tracheophyta</taxon>
        <taxon>Spermatophyta</taxon>
        <taxon>Magnoliopsida</taxon>
        <taxon>eudicotyledons</taxon>
        <taxon>Gunneridae</taxon>
        <taxon>Pentapetalae</taxon>
        <taxon>asterids</taxon>
        <taxon>campanulids</taxon>
        <taxon>Asterales</taxon>
        <taxon>Asteraceae</taxon>
        <taxon>Asteroideae</taxon>
        <taxon>Heliantheae alliance</taxon>
        <taxon>Madieae</taxon>
        <taxon>Madiinae</taxon>
        <taxon>Deinandra</taxon>
    </lineage>
</organism>
<accession>A0AAP0H301</accession>